<sequence length="63" mass="6652">MVMAQSTMLTCPIGERYGRATGAATVKGDGHVDGLGFTARQVANQNRLPLLGLQQFPNLAHLG</sequence>
<gene>
    <name evidence="1" type="ORF">HG15A2_19320</name>
</gene>
<dbReference type="KEGG" id="amob:HG15A2_19320"/>
<dbReference type="Proteomes" id="UP000319852">
    <property type="component" value="Chromosome"/>
</dbReference>
<proteinExistence type="predicted"/>
<dbReference type="AlphaFoldDB" id="A0A517MUT9"/>
<name>A0A517MUT9_9BACT</name>
<dbReference type="EMBL" id="CP036263">
    <property type="protein sequence ID" value="QDS98651.1"/>
    <property type="molecule type" value="Genomic_DNA"/>
</dbReference>
<keyword evidence="2" id="KW-1185">Reference proteome</keyword>
<organism evidence="1 2">
    <name type="scientific">Adhaeretor mobilis</name>
    <dbReference type="NCBI Taxonomy" id="1930276"/>
    <lineage>
        <taxon>Bacteria</taxon>
        <taxon>Pseudomonadati</taxon>
        <taxon>Planctomycetota</taxon>
        <taxon>Planctomycetia</taxon>
        <taxon>Pirellulales</taxon>
        <taxon>Lacipirellulaceae</taxon>
        <taxon>Adhaeretor</taxon>
    </lineage>
</organism>
<protein>
    <submittedName>
        <fullName evidence="1">Uncharacterized protein</fullName>
    </submittedName>
</protein>
<reference evidence="1 2" key="1">
    <citation type="submission" date="2019-02" db="EMBL/GenBank/DDBJ databases">
        <title>Deep-cultivation of Planctomycetes and their phenomic and genomic characterization uncovers novel biology.</title>
        <authorList>
            <person name="Wiegand S."/>
            <person name="Jogler M."/>
            <person name="Boedeker C."/>
            <person name="Pinto D."/>
            <person name="Vollmers J."/>
            <person name="Rivas-Marin E."/>
            <person name="Kohn T."/>
            <person name="Peeters S.H."/>
            <person name="Heuer A."/>
            <person name="Rast P."/>
            <person name="Oberbeckmann S."/>
            <person name="Bunk B."/>
            <person name="Jeske O."/>
            <person name="Meyerdierks A."/>
            <person name="Storesund J.E."/>
            <person name="Kallscheuer N."/>
            <person name="Luecker S."/>
            <person name="Lage O.M."/>
            <person name="Pohl T."/>
            <person name="Merkel B.J."/>
            <person name="Hornburger P."/>
            <person name="Mueller R.-W."/>
            <person name="Bruemmer F."/>
            <person name="Labrenz M."/>
            <person name="Spormann A.M."/>
            <person name="Op den Camp H."/>
            <person name="Overmann J."/>
            <person name="Amann R."/>
            <person name="Jetten M.S.M."/>
            <person name="Mascher T."/>
            <person name="Medema M.H."/>
            <person name="Devos D.P."/>
            <person name="Kaster A.-K."/>
            <person name="Ovreas L."/>
            <person name="Rohde M."/>
            <person name="Galperin M.Y."/>
            <person name="Jogler C."/>
        </authorList>
    </citation>
    <scope>NUCLEOTIDE SEQUENCE [LARGE SCALE GENOMIC DNA]</scope>
    <source>
        <strain evidence="1 2">HG15A2</strain>
    </source>
</reference>
<evidence type="ECO:0000313" key="2">
    <source>
        <dbReference type="Proteomes" id="UP000319852"/>
    </source>
</evidence>
<accession>A0A517MUT9</accession>
<evidence type="ECO:0000313" key="1">
    <source>
        <dbReference type="EMBL" id="QDS98651.1"/>
    </source>
</evidence>